<dbReference type="RefSeq" id="WP_124029042.1">
    <property type="nucleotide sequence ID" value="NZ_JBHRSN010000013.1"/>
</dbReference>
<evidence type="ECO:0000256" key="1">
    <source>
        <dbReference type="ARBA" id="ARBA00010062"/>
    </source>
</evidence>
<keyword evidence="6" id="KW-1185">Reference proteome</keyword>
<dbReference type="CDD" id="cd19979">
    <property type="entry name" value="PBP1_ABC_ligand_binding-like"/>
    <property type="match status" value="1"/>
</dbReference>
<dbReference type="AlphaFoldDB" id="A0A3N5XX32"/>
<feature type="domain" description="Leucine-binding protein" evidence="4">
    <location>
        <begin position="31"/>
        <end position="364"/>
    </location>
</feature>
<evidence type="ECO:0000313" key="6">
    <source>
        <dbReference type="Proteomes" id="UP000275281"/>
    </source>
</evidence>
<feature type="signal peptide" evidence="3">
    <location>
        <begin position="1"/>
        <end position="26"/>
    </location>
</feature>
<accession>A0A3N5XX32</accession>
<name>A0A3N5XX32_9ALTE</name>
<dbReference type="SUPFAM" id="SSF53822">
    <property type="entry name" value="Periplasmic binding protein-like I"/>
    <property type="match status" value="1"/>
</dbReference>
<reference evidence="5 6" key="1">
    <citation type="submission" date="2018-11" db="EMBL/GenBank/DDBJ databases">
        <authorList>
            <person name="Ye M.-Q."/>
            <person name="Du Z.-J."/>
        </authorList>
    </citation>
    <scope>NUCLEOTIDE SEQUENCE [LARGE SCALE GENOMIC DNA]</scope>
    <source>
        <strain evidence="5 6">U0105</strain>
    </source>
</reference>
<dbReference type="PANTHER" id="PTHR30483">
    <property type="entry name" value="LEUCINE-SPECIFIC-BINDING PROTEIN"/>
    <property type="match status" value="1"/>
</dbReference>
<dbReference type="InterPro" id="IPR028082">
    <property type="entry name" value="Peripla_BP_I"/>
</dbReference>
<evidence type="ECO:0000313" key="5">
    <source>
        <dbReference type="EMBL" id="RPJ64913.1"/>
    </source>
</evidence>
<comment type="similarity">
    <text evidence="1">Belongs to the leucine-binding protein family.</text>
</comment>
<proteinExistence type="inferred from homology"/>
<protein>
    <submittedName>
        <fullName evidence="5">ABC transporter substrate-binding protein</fullName>
    </submittedName>
</protein>
<gene>
    <name evidence="5" type="ORF">DRW07_16445</name>
</gene>
<dbReference type="EMBL" id="RPOK01000006">
    <property type="protein sequence ID" value="RPJ64913.1"/>
    <property type="molecule type" value="Genomic_DNA"/>
</dbReference>
<comment type="caution">
    <text evidence="5">The sequence shown here is derived from an EMBL/GenBank/DDBJ whole genome shotgun (WGS) entry which is preliminary data.</text>
</comment>
<dbReference type="Gene3D" id="3.40.50.2300">
    <property type="match status" value="2"/>
</dbReference>
<organism evidence="5 6">
    <name type="scientific">Alteromonas sediminis</name>
    <dbReference type="NCBI Taxonomy" id="2259342"/>
    <lineage>
        <taxon>Bacteria</taxon>
        <taxon>Pseudomonadati</taxon>
        <taxon>Pseudomonadota</taxon>
        <taxon>Gammaproteobacteria</taxon>
        <taxon>Alteromonadales</taxon>
        <taxon>Alteromonadaceae</taxon>
        <taxon>Alteromonas/Salinimonas group</taxon>
        <taxon>Alteromonas</taxon>
    </lineage>
</organism>
<dbReference type="PANTHER" id="PTHR30483:SF6">
    <property type="entry name" value="PERIPLASMIC BINDING PROTEIN OF ABC TRANSPORTER FOR NATURAL AMINO ACIDS"/>
    <property type="match status" value="1"/>
</dbReference>
<evidence type="ECO:0000256" key="2">
    <source>
        <dbReference type="ARBA" id="ARBA00022729"/>
    </source>
</evidence>
<evidence type="ECO:0000256" key="3">
    <source>
        <dbReference type="SAM" id="SignalP"/>
    </source>
</evidence>
<dbReference type="InterPro" id="IPR028081">
    <property type="entry name" value="Leu-bd"/>
</dbReference>
<feature type="chain" id="PRO_5018083581" evidence="3">
    <location>
        <begin position="27"/>
        <end position="399"/>
    </location>
</feature>
<dbReference type="InterPro" id="IPR051010">
    <property type="entry name" value="BCAA_transport"/>
</dbReference>
<dbReference type="OrthoDB" id="9147078at2"/>
<keyword evidence="2 3" id="KW-0732">Signal</keyword>
<sequence>MSKITAAVGLMFLCLGLCTFVNTSQAEDSPPIVIGIDADMSGSASDGGKAIYRGAKIAVDEINRSGGVLGRPLRLEIKDHRGNPARGLRNLKAFSETDNLVAVLGGVHTPVILQELDFLHQQSMLMLVPWAAGTAIVDNGHTPNFVFRASIRDSEAATIILNSIKTRGLSRVALILERTGWGRSNQASMTQIAKQLNIEIVHVSWINWRQKTFEDEMHLIAQSAPDAVVLVTNAPEGAVAVSALLQNNATRSLPVVSHWGIAAGSFVETLGLPALQSLDLRVLQTFHFSNASDPVLAERVLESYRAQFDDDATSHNIPGAVGLAHAYDLVHMLRLAIIKAQAIDADSVRQGLKMLTAYKGLVKSYKTPFADVQDALWSQDYLLTEYNQSGFLTPIVDSP</sequence>
<evidence type="ECO:0000259" key="4">
    <source>
        <dbReference type="Pfam" id="PF13458"/>
    </source>
</evidence>
<dbReference type="Proteomes" id="UP000275281">
    <property type="component" value="Unassembled WGS sequence"/>
</dbReference>
<dbReference type="Pfam" id="PF13458">
    <property type="entry name" value="Peripla_BP_6"/>
    <property type="match status" value="1"/>
</dbReference>